<accession>A0A8I5NR16</accession>
<dbReference type="PRINTS" id="PR02045">
    <property type="entry name" value="F138DOMAIN"/>
</dbReference>
<dbReference type="Proteomes" id="UP000028761">
    <property type="component" value="Unplaced"/>
</dbReference>
<dbReference type="PANTHER" id="PTHR12138">
    <property type="entry name" value="PRIMATE-EXPANDED PROTEIN FAMILY"/>
    <property type="match status" value="1"/>
</dbReference>
<keyword evidence="2" id="KW-1185">Reference proteome</keyword>
<organism evidence="1 2">
    <name type="scientific">Papio anubis</name>
    <name type="common">Olive baboon</name>
    <dbReference type="NCBI Taxonomy" id="9555"/>
    <lineage>
        <taxon>Eukaryota</taxon>
        <taxon>Metazoa</taxon>
        <taxon>Chordata</taxon>
        <taxon>Craniata</taxon>
        <taxon>Vertebrata</taxon>
        <taxon>Euteleostomi</taxon>
        <taxon>Mammalia</taxon>
        <taxon>Eutheria</taxon>
        <taxon>Euarchontoglires</taxon>
        <taxon>Primates</taxon>
        <taxon>Haplorrhini</taxon>
        <taxon>Catarrhini</taxon>
        <taxon>Cercopithecidae</taxon>
        <taxon>Cercopithecinae</taxon>
        <taxon>Papio</taxon>
    </lineage>
</organism>
<reference evidence="1" key="2">
    <citation type="submission" date="2025-09" db="UniProtKB">
        <authorList>
            <consortium name="Ensembl"/>
        </authorList>
    </citation>
    <scope>IDENTIFICATION</scope>
</reference>
<dbReference type="PANTHER" id="PTHR12138:SF162">
    <property type="entry name" value="CHROMOSOME UNDETERMINED SCAFFOLD_275, WHOLE GENOME SHOTGUN SEQUENCE"/>
    <property type="match status" value="1"/>
</dbReference>
<sequence length="334" mass="36444">MWLLSRSPHPNPGRWEMVETAIGVGGGDLSGFGWSSSCVGHKPGQVWGCGDLILLRMRQPCWGSSGQQYVEPPGTRLGLGQEGGATVWPALRRGTTSSRKPSMMPPCPVQLPDSSITLFFSLFDPGSIFFHNSKGLLILFYLFVFWRQSLTLSPRLECNGATLAHCNLHLPCSSNSPASASRVAAITGVRHHTRLIFIFSVEMGFCHVDQASLKLLTSSDPPASTSQSAGITGVSHRAQLIFVLFCFVFEGESCSVTHAGVQWHDLASLQPPPPGFKRFSCLSLSSNWDYRHPSKGLANFCIFGRDSISLCWPGWSQTPDLMICPPWPPKVLGL</sequence>
<name>A0A8I5NR16_PAPAN</name>
<dbReference type="Ensembl" id="ENSPANT00000074604.1">
    <property type="protein sequence ID" value="ENSPANP00000059315.1"/>
    <property type="gene ID" value="ENSPANG00000047775.1"/>
</dbReference>
<dbReference type="GeneTree" id="ENSGT00940000161627"/>
<evidence type="ECO:0000313" key="2">
    <source>
        <dbReference type="Proteomes" id="UP000028761"/>
    </source>
</evidence>
<protein>
    <submittedName>
        <fullName evidence="1">Uncharacterized protein</fullName>
    </submittedName>
</protein>
<evidence type="ECO:0000313" key="1">
    <source>
        <dbReference type="Ensembl" id="ENSPANP00000059315.1"/>
    </source>
</evidence>
<dbReference type="AlphaFoldDB" id="A0A8I5NR16"/>
<reference evidence="1" key="1">
    <citation type="submission" date="2025-08" db="UniProtKB">
        <authorList>
            <consortium name="Ensembl"/>
        </authorList>
    </citation>
    <scope>IDENTIFICATION</scope>
</reference>
<proteinExistence type="predicted"/>